<reference evidence="3" key="1">
    <citation type="journal article" date="2019" name="Int. J. Syst. Evol. Microbiol.">
        <title>The Global Catalogue of Microorganisms (GCM) 10K type strain sequencing project: providing services to taxonomists for standard genome sequencing and annotation.</title>
        <authorList>
            <consortium name="The Broad Institute Genomics Platform"/>
            <consortium name="The Broad Institute Genome Sequencing Center for Infectious Disease"/>
            <person name="Wu L."/>
            <person name="Ma J."/>
        </authorList>
    </citation>
    <scope>NUCLEOTIDE SEQUENCE [LARGE SCALE GENOMIC DNA]</scope>
    <source>
        <strain evidence="3">CGMCC 1.8957</strain>
    </source>
</reference>
<accession>A0ABQ3LC93</accession>
<evidence type="ECO:0008006" key="4">
    <source>
        <dbReference type="Google" id="ProtNLM"/>
    </source>
</evidence>
<gene>
    <name evidence="2" type="ORF">GCM10008023_04140</name>
</gene>
<name>A0ABQ3LC93_9SPHN</name>
<dbReference type="EMBL" id="BNAQ01000001">
    <property type="protein sequence ID" value="GHH08566.1"/>
    <property type="molecule type" value="Genomic_DNA"/>
</dbReference>
<proteinExistence type="predicted"/>
<dbReference type="Gene3D" id="3.40.50.1000">
    <property type="entry name" value="HAD superfamily/HAD-like"/>
    <property type="match status" value="1"/>
</dbReference>
<evidence type="ECO:0000313" key="2">
    <source>
        <dbReference type="EMBL" id="GHH08566.1"/>
    </source>
</evidence>
<dbReference type="SFLD" id="SFLDG01125">
    <property type="entry name" value="C1.1:_Acid_Phosphatase_Like"/>
    <property type="match status" value="1"/>
</dbReference>
<dbReference type="Proteomes" id="UP000652430">
    <property type="component" value="Unassembled WGS sequence"/>
</dbReference>
<keyword evidence="1" id="KW-0732">Signal</keyword>
<dbReference type="InterPro" id="IPR023214">
    <property type="entry name" value="HAD_sf"/>
</dbReference>
<organism evidence="2 3">
    <name type="scientific">Sphingomonas glacialis</name>
    <dbReference type="NCBI Taxonomy" id="658225"/>
    <lineage>
        <taxon>Bacteria</taxon>
        <taxon>Pseudomonadati</taxon>
        <taxon>Pseudomonadota</taxon>
        <taxon>Alphaproteobacteria</taxon>
        <taxon>Sphingomonadales</taxon>
        <taxon>Sphingomonadaceae</taxon>
        <taxon>Sphingomonas</taxon>
    </lineage>
</organism>
<evidence type="ECO:0000313" key="3">
    <source>
        <dbReference type="Proteomes" id="UP000652430"/>
    </source>
</evidence>
<dbReference type="InterPro" id="IPR005519">
    <property type="entry name" value="Acid_phosphat_B-like"/>
</dbReference>
<dbReference type="InterPro" id="IPR036412">
    <property type="entry name" value="HAD-like_sf"/>
</dbReference>
<keyword evidence="3" id="KW-1185">Reference proteome</keyword>
<dbReference type="SUPFAM" id="SSF56784">
    <property type="entry name" value="HAD-like"/>
    <property type="match status" value="1"/>
</dbReference>
<dbReference type="PANTHER" id="PTHR31284">
    <property type="entry name" value="ACID PHOSPHATASE-LIKE PROTEIN"/>
    <property type="match status" value="1"/>
</dbReference>
<evidence type="ECO:0000256" key="1">
    <source>
        <dbReference type="ARBA" id="ARBA00022729"/>
    </source>
</evidence>
<dbReference type="SFLD" id="SFLDS00003">
    <property type="entry name" value="Haloacid_Dehalogenase"/>
    <property type="match status" value="1"/>
</dbReference>
<protein>
    <recommendedName>
        <fullName evidence="4">Acid phosphatase</fullName>
    </recommendedName>
</protein>
<dbReference type="InterPro" id="IPR006423">
    <property type="entry name" value="Lipo_e_P4"/>
</dbReference>
<dbReference type="Pfam" id="PF03767">
    <property type="entry name" value="Acid_phosphat_B"/>
    <property type="match status" value="1"/>
</dbReference>
<sequence>MLSACTTVPQAPVAPVSAAPTIPPGMQFLYGSGEAAALDHQAYNVLVDAVRRRIASEKADPKAMSDRTSAVLQPGATLDQPATIPCGDRPRAVVFDVDETLLLNLGFEYDDARHPGRPYDAALWQQWEQAGVDRVEAVPGAIAAVNELRAMGVTVVFNTNRSAATASFTEQAIGHAGLGTAKHGETLWLKGDLGSGSGKDTRRQAIAARYCVVAMGGDQLGDFSDLFTGTPQQRRAVASSPPIHGMWGRFWFVMPNPVYGTALKGGIDDVFPADKRWTPTNSGEK</sequence>
<dbReference type="PANTHER" id="PTHR31284:SF10">
    <property type="entry name" value="ACID PHOSPHATASE-LIKE PROTEIN"/>
    <property type="match status" value="1"/>
</dbReference>
<comment type="caution">
    <text evidence="2">The sequence shown here is derived from an EMBL/GenBank/DDBJ whole genome shotgun (WGS) entry which is preliminary data.</text>
</comment>